<proteinExistence type="predicted"/>
<protein>
    <submittedName>
        <fullName evidence="1">Uncharacterized protein</fullName>
    </submittedName>
</protein>
<dbReference type="AlphaFoldDB" id="A0A8J5T903"/>
<reference evidence="1" key="2">
    <citation type="submission" date="2021-02" db="EMBL/GenBank/DDBJ databases">
        <authorList>
            <person name="Kimball J.A."/>
            <person name="Haas M.W."/>
            <person name="Macchietto M."/>
            <person name="Kono T."/>
            <person name="Duquette J."/>
            <person name="Shao M."/>
        </authorList>
    </citation>
    <scope>NUCLEOTIDE SEQUENCE</scope>
    <source>
        <tissue evidence="1">Fresh leaf tissue</tissue>
    </source>
</reference>
<keyword evidence="2" id="KW-1185">Reference proteome</keyword>
<sequence>MMLECQSAVVGPLIGVPACSTVSDTPSSRSSTNTDELRSTFVCLKTMTPWHGAVASIEESSDGGIVKVREASHRYNALADQMA</sequence>
<evidence type="ECO:0000313" key="1">
    <source>
        <dbReference type="EMBL" id="KAG8068481.1"/>
    </source>
</evidence>
<comment type="caution">
    <text evidence="1">The sequence shown here is derived from an EMBL/GenBank/DDBJ whole genome shotgun (WGS) entry which is preliminary data.</text>
</comment>
<dbReference type="Proteomes" id="UP000729402">
    <property type="component" value="Unassembled WGS sequence"/>
</dbReference>
<name>A0A8J5T903_ZIZPA</name>
<accession>A0A8J5T903</accession>
<evidence type="ECO:0000313" key="2">
    <source>
        <dbReference type="Proteomes" id="UP000729402"/>
    </source>
</evidence>
<reference evidence="1" key="1">
    <citation type="journal article" date="2021" name="bioRxiv">
        <title>Whole Genome Assembly and Annotation of Northern Wild Rice, Zizania palustris L., Supports a Whole Genome Duplication in the Zizania Genus.</title>
        <authorList>
            <person name="Haas M."/>
            <person name="Kono T."/>
            <person name="Macchietto M."/>
            <person name="Millas R."/>
            <person name="McGilp L."/>
            <person name="Shao M."/>
            <person name="Duquette J."/>
            <person name="Hirsch C.N."/>
            <person name="Kimball J."/>
        </authorList>
    </citation>
    <scope>NUCLEOTIDE SEQUENCE</scope>
    <source>
        <tissue evidence="1">Fresh leaf tissue</tissue>
    </source>
</reference>
<organism evidence="1 2">
    <name type="scientific">Zizania palustris</name>
    <name type="common">Northern wild rice</name>
    <dbReference type="NCBI Taxonomy" id="103762"/>
    <lineage>
        <taxon>Eukaryota</taxon>
        <taxon>Viridiplantae</taxon>
        <taxon>Streptophyta</taxon>
        <taxon>Embryophyta</taxon>
        <taxon>Tracheophyta</taxon>
        <taxon>Spermatophyta</taxon>
        <taxon>Magnoliopsida</taxon>
        <taxon>Liliopsida</taxon>
        <taxon>Poales</taxon>
        <taxon>Poaceae</taxon>
        <taxon>BOP clade</taxon>
        <taxon>Oryzoideae</taxon>
        <taxon>Oryzeae</taxon>
        <taxon>Zizaniinae</taxon>
        <taxon>Zizania</taxon>
    </lineage>
</organism>
<gene>
    <name evidence="1" type="ORF">GUJ93_ZPchr0005g14234</name>
</gene>
<dbReference type="EMBL" id="JAAALK010000284">
    <property type="protein sequence ID" value="KAG8068481.1"/>
    <property type="molecule type" value="Genomic_DNA"/>
</dbReference>